<dbReference type="AlphaFoldDB" id="A0A9D2UJL7"/>
<gene>
    <name evidence="4" type="ORF">IAA93_07425</name>
</gene>
<reference evidence="4" key="2">
    <citation type="submission" date="2021-04" db="EMBL/GenBank/DDBJ databases">
        <authorList>
            <person name="Gilroy R."/>
        </authorList>
    </citation>
    <scope>NUCLEOTIDE SEQUENCE</scope>
    <source>
        <strain evidence="4">MalCec1-1739</strain>
    </source>
</reference>
<feature type="domain" description="Glycosyl transferase family 1" evidence="2">
    <location>
        <begin position="106"/>
        <end position="262"/>
    </location>
</feature>
<evidence type="ECO:0000256" key="1">
    <source>
        <dbReference type="ARBA" id="ARBA00022679"/>
    </source>
</evidence>
<comment type="caution">
    <text evidence="4">The sequence shown here is derived from an EMBL/GenBank/DDBJ whole genome shotgun (WGS) entry which is preliminary data.</text>
</comment>
<dbReference type="Proteomes" id="UP000787625">
    <property type="component" value="Unassembled WGS sequence"/>
</dbReference>
<dbReference type="Pfam" id="PF00534">
    <property type="entry name" value="Glycos_transf_1"/>
    <property type="match status" value="1"/>
</dbReference>
<feature type="non-terminal residue" evidence="4">
    <location>
        <position position="1"/>
    </location>
</feature>
<dbReference type="InterPro" id="IPR028098">
    <property type="entry name" value="Glyco_trans_4-like_N"/>
</dbReference>
<dbReference type="PANTHER" id="PTHR46401">
    <property type="entry name" value="GLYCOSYLTRANSFERASE WBBK-RELATED"/>
    <property type="match status" value="1"/>
</dbReference>
<sequence>LCLLHGRRYKVWHSSYQLTRYMPRDAEVLLTVHDLNFIYEKPLAKQRKYLRRLQRNVDRASRIVAISDFTRRDLLNHADVGGRRVDVVYNGCTLYAGSLVRPAEMPDRPFIFTVGTVLPKKNFHVLPCLLAGNDFELLIAGIRSGYEQQIMDEARRWGVADRVKVLGPVDEAVKHWYLANCLAFAFPSVAEGFGLPVIEAMAYGKPVFLSDHTCLPEIGGDMAYYFNHDFDPEAMQREFASGLDDYAGGGKRPEDIKAYARSFTWDKAAQQYWAIYREMSRR</sequence>
<reference evidence="4" key="1">
    <citation type="journal article" date="2021" name="PeerJ">
        <title>Extensive microbial diversity within the chicken gut microbiome revealed by metagenomics and culture.</title>
        <authorList>
            <person name="Gilroy R."/>
            <person name="Ravi A."/>
            <person name="Getino M."/>
            <person name="Pursley I."/>
            <person name="Horton D.L."/>
            <person name="Alikhan N.F."/>
            <person name="Baker D."/>
            <person name="Gharbi K."/>
            <person name="Hall N."/>
            <person name="Watson M."/>
            <person name="Adriaenssens E.M."/>
            <person name="Foster-Nyarko E."/>
            <person name="Jarju S."/>
            <person name="Secka A."/>
            <person name="Antonio M."/>
            <person name="Oren A."/>
            <person name="Chaudhuri R.R."/>
            <person name="La Ragione R."/>
            <person name="Hildebrand F."/>
            <person name="Pallen M.J."/>
        </authorList>
    </citation>
    <scope>NUCLEOTIDE SEQUENCE</scope>
    <source>
        <strain evidence="4">MalCec1-1739</strain>
    </source>
</reference>
<dbReference type="InterPro" id="IPR001296">
    <property type="entry name" value="Glyco_trans_1"/>
</dbReference>
<evidence type="ECO:0000259" key="3">
    <source>
        <dbReference type="Pfam" id="PF13439"/>
    </source>
</evidence>
<evidence type="ECO:0000313" key="5">
    <source>
        <dbReference type="Proteomes" id="UP000787625"/>
    </source>
</evidence>
<dbReference type="SUPFAM" id="SSF53756">
    <property type="entry name" value="UDP-Glycosyltransferase/glycogen phosphorylase"/>
    <property type="match status" value="1"/>
</dbReference>
<dbReference type="Gene3D" id="3.40.50.2000">
    <property type="entry name" value="Glycogen Phosphorylase B"/>
    <property type="match status" value="2"/>
</dbReference>
<proteinExistence type="predicted"/>
<dbReference type="GO" id="GO:0016757">
    <property type="term" value="F:glycosyltransferase activity"/>
    <property type="evidence" value="ECO:0007669"/>
    <property type="project" value="InterPro"/>
</dbReference>
<evidence type="ECO:0000313" key="4">
    <source>
        <dbReference type="EMBL" id="HJD53536.1"/>
    </source>
</evidence>
<dbReference type="Pfam" id="PF13439">
    <property type="entry name" value="Glyco_transf_4"/>
    <property type="match status" value="1"/>
</dbReference>
<dbReference type="EMBL" id="DWUP01000173">
    <property type="protein sequence ID" value="HJD53536.1"/>
    <property type="molecule type" value="Genomic_DNA"/>
</dbReference>
<name>A0A9D2UJL7_9BACT</name>
<protein>
    <submittedName>
        <fullName evidence="4">Glycosyltransferase family 4 protein</fullName>
    </submittedName>
</protein>
<dbReference type="CDD" id="cd03809">
    <property type="entry name" value="GT4_MtfB-like"/>
    <property type="match status" value="1"/>
</dbReference>
<keyword evidence="1" id="KW-0808">Transferase</keyword>
<dbReference type="PANTHER" id="PTHR46401:SF2">
    <property type="entry name" value="GLYCOSYLTRANSFERASE WBBK-RELATED"/>
    <property type="match status" value="1"/>
</dbReference>
<feature type="domain" description="Glycosyltransferase subfamily 4-like N-terminal" evidence="3">
    <location>
        <begin position="8"/>
        <end position="91"/>
    </location>
</feature>
<evidence type="ECO:0000259" key="2">
    <source>
        <dbReference type="Pfam" id="PF00534"/>
    </source>
</evidence>
<accession>A0A9D2UJL7</accession>
<dbReference type="GO" id="GO:0009103">
    <property type="term" value="P:lipopolysaccharide biosynthetic process"/>
    <property type="evidence" value="ECO:0007669"/>
    <property type="project" value="TreeGrafter"/>
</dbReference>
<organism evidence="4 5">
    <name type="scientific">Candidatus Avibacteroides avistercoris</name>
    <dbReference type="NCBI Taxonomy" id="2840690"/>
    <lineage>
        <taxon>Bacteria</taxon>
        <taxon>Pseudomonadati</taxon>
        <taxon>Bacteroidota</taxon>
        <taxon>Bacteroidia</taxon>
        <taxon>Bacteroidales</taxon>
        <taxon>Bacteroidaceae</taxon>
        <taxon>Bacteroidaceae incertae sedis</taxon>
        <taxon>Candidatus Avibacteroides</taxon>
    </lineage>
</organism>